<dbReference type="Proteomes" id="UP000324241">
    <property type="component" value="Unassembled WGS sequence"/>
</dbReference>
<protein>
    <submittedName>
        <fullName evidence="2">Uncharacterized protein</fullName>
    </submittedName>
</protein>
<dbReference type="EMBL" id="QUQM01000006">
    <property type="protein sequence ID" value="KAA8644652.1"/>
    <property type="molecule type" value="Genomic_DNA"/>
</dbReference>
<gene>
    <name evidence="2" type="ORF">ATNIH1004_008858</name>
</gene>
<sequence length="64" mass="6875">MNTTTLSSAVADAAGKAQKSQGLSAESFLMSLAVYERWEPRGISTEMLGRRGVRISAQSADRLD</sequence>
<organism evidence="2 3">
    <name type="scientific">Aspergillus tanneri</name>
    <dbReference type="NCBI Taxonomy" id="1220188"/>
    <lineage>
        <taxon>Eukaryota</taxon>
        <taxon>Fungi</taxon>
        <taxon>Dikarya</taxon>
        <taxon>Ascomycota</taxon>
        <taxon>Pezizomycotina</taxon>
        <taxon>Eurotiomycetes</taxon>
        <taxon>Eurotiomycetidae</taxon>
        <taxon>Eurotiales</taxon>
        <taxon>Aspergillaceae</taxon>
        <taxon>Aspergillus</taxon>
        <taxon>Aspergillus subgen. Circumdati</taxon>
    </lineage>
</organism>
<accession>A0A5M9MCB0</accession>
<proteinExistence type="predicted"/>
<evidence type="ECO:0000313" key="3">
    <source>
        <dbReference type="Proteomes" id="UP000324241"/>
    </source>
</evidence>
<dbReference type="GeneID" id="54331560"/>
<evidence type="ECO:0000256" key="1">
    <source>
        <dbReference type="SAM" id="MobiDB-lite"/>
    </source>
</evidence>
<name>A0A5M9MCB0_9EURO</name>
<reference evidence="2 3" key="1">
    <citation type="submission" date="2019-08" db="EMBL/GenBank/DDBJ databases">
        <title>The genome sequence of a newly discovered highly antifungal drug resistant Aspergillus species, Aspergillus tanneri NIH 1004.</title>
        <authorList>
            <person name="Mounaud S."/>
            <person name="Singh I."/>
            <person name="Joardar V."/>
            <person name="Pakala S."/>
            <person name="Pakala S."/>
            <person name="Venepally P."/>
            <person name="Chung J.K."/>
            <person name="Losada L."/>
            <person name="Nierman W.C."/>
        </authorList>
    </citation>
    <scope>NUCLEOTIDE SEQUENCE [LARGE SCALE GENOMIC DNA]</scope>
    <source>
        <strain evidence="2 3">NIH1004</strain>
    </source>
</reference>
<feature type="region of interest" description="Disordered" evidence="1">
    <location>
        <begin position="1"/>
        <end position="22"/>
    </location>
</feature>
<dbReference type="RefSeq" id="XP_033424013.1">
    <property type="nucleotide sequence ID" value="XM_033573461.1"/>
</dbReference>
<evidence type="ECO:0000313" key="2">
    <source>
        <dbReference type="EMBL" id="KAA8644652.1"/>
    </source>
</evidence>
<dbReference type="AlphaFoldDB" id="A0A5M9MCB0"/>
<comment type="caution">
    <text evidence="2">The sequence shown here is derived from an EMBL/GenBank/DDBJ whole genome shotgun (WGS) entry which is preliminary data.</text>
</comment>